<keyword evidence="2" id="KW-0472">Membrane</keyword>
<dbReference type="Proteomes" id="UP001183585">
    <property type="component" value="Unassembled WGS sequence"/>
</dbReference>
<feature type="transmembrane region" description="Helical" evidence="2">
    <location>
        <begin position="210"/>
        <end position="231"/>
    </location>
</feature>
<feature type="chain" id="PRO_5046746058" description="LppM domain-containing protein" evidence="3">
    <location>
        <begin position="26"/>
        <end position="311"/>
    </location>
</feature>
<evidence type="ECO:0000256" key="2">
    <source>
        <dbReference type="SAM" id="Phobius"/>
    </source>
</evidence>
<keyword evidence="2" id="KW-1133">Transmembrane helix</keyword>
<evidence type="ECO:0000313" key="5">
    <source>
        <dbReference type="EMBL" id="MDR7383076.1"/>
    </source>
</evidence>
<evidence type="ECO:0000259" key="4">
    <source>
        <dbReference type="Pfam" id="PF21946"/>
    </source>
</evidence>
<dbReference type="PROSITE" id="PS51257">
    <property type="entry name" value="PROKAR_LIPOPROTEIN"/>
    <property type="match status" value="1"/>
</dbReference>
<organism evidence="5 6">
    <name type="scientific">Promicromonospora iranensis</name>
    <dbReference type="NCBI Taxonomy" id="1105144"/>
    <lineage>
        <taxon>Bacteria</taxon>
        <taxon>Bacillati</taxon>
        <taxon>Actinomycetota</taxon>
        <taxon>Actinomycetes</taxon>
        <taxon>Micrococcales</taxon>
        <taxon>Promicromonosporaceae</taxon>
        <taxon>Promicromonospora</taxon>
    </lineage>
</organism>
<proteinExistence type="predicted"/>
<evidence type="ECO:0000313" key="6">
    <source>
        <dbReference type="Proteomes" id="UP001183585"/>
    </source>
</evidence>
<reference evidence="5 6" key="1">
    <citation type="submission" date="2023-07" db="EMBL/GenBank/DDBJ databases">
        <title>Sequencing the genomes of 1000 actinobacteria strains.</title>
        <authorList>
            <person name="Klenk H.-P."/>
        </authorList>
    </citation>
    <scope>NUCLEOTIDE SEQUENCE [LARGE SCALE GENOMIC DNA]</scope>
    <source>
        <strain evidence="5 6">DSM 45554</strain>
    </source>
</reference>
<evidence type="ECO:0000256" key="1">
    <source>
        <dbReference type="SAM" id="MobiDB-lite"/>
    </source>
</evidence>
<feature type="signal peptide" evidence="3">
    <location>
        <begin position="1"/>
        <end position="25"/>
    </location>
</feature>
<comment type="caution">
    <text evidence="5">The sequence shown here is derived from an EMBL/GenBank/DDBJ whole genome shotgun (WGS) entry which is preliminary data.</text>
</comment>
<keyword evidence="2" id="KW-0812">Transmembrane</keyword>
<evidence type="ECO:0000256" key="3">
    <source>
        <dbReference type="SAM" id="SignalP"/>
    </source>
</evidence>
<keyword evidence="6" id="KW-1185">Reference proteome</keyword>
<feature type="region of interest" description="Disordered" evidence="1">
    <location>
        <begin position="246"/>
        <end position="311"/>
    </location>
</feature>
<dbReference type="RefSeq" id="WP_274991866.1">
    <property type="nucleotide sequence ID" value="NZ_JAJQQP010000001.1"/>
</dbReference>
<name>A0ABU2CP10_9MICO</name>
<sequence>MIRSRVLAAASLAVLTLTLSGCVRMGVEVDLKADDAAASSVVLAVEDKYLDQTGQSPDSVIDALTQGQDDPAQDAVRTENFQQDGYTGTRYVYPDVAIGDVGAQVGWPIEVVRKGRDYVVSGTLDLTEESLRSRGGASIENLSVTVDLTFPGKVKSSNGTVDGNTVRWEPTVGEAVEIRARGAATGPTDQLADEAAGASEVVTLPVVPEWMVLVLGLSGLVILLLIGIIVWQAMLRVRDRRPEPVGAPFPQPHVPHQQQLLPQQQPAAPVAYPSSQPYGAGPAQYGAAPTHPQEQATPPDPNRPPSFPPGF</sequence>
<dbReference type="EMBL" id="JAVDYE010000001">
    <property type="protein sequence ID" value="MDR7383076.1"/>
    <property type="molecule type" value="Genomic_DNA"/>
</dbReference>
<gene>
    <name evidence="5" type="ORF">J2S48_002591</name>
</gene>
<keyword evidence="3" id="KW-0732">Signal</keyword>
<feature type="domain" description="LppM" evidence="4">
    <location>
        <begin position="24"/>
        <end position="183"/>
    </location>
</feature>
<protein>
    <recommendedName>
        <fullName evidence="4">LppM domain-containing protein</fullName>
    </recommendedName>
</protein>
<feature type="compositionally biased region" description="Low complexity" evidence="1">
    <location>
        <begin position="254"/>
        <end position="289"/>
    </location>
</feature>
<dbReference type="InterPro" id="IPR053807">
    <property type="entry name" value="LppM"/>
</dbReference>
<accession>A0ABU2CP10</accession>
<feature type="compositionally biased region" description="Pro residues" evidence="1">
    <location>
        <begin position="298"/>
        <end position="311"/>
    </location>
</feature>
<dbReference type="Pfam" id="PF21946">
    <property type="entry name" value="LppM"/>
    <property type="match status" value="1"/>
</dbReference>